<reference evidence="1" key="1">
    <citation type="journal article" date="2015" name="Genome Announc.">
        <title>Draft Genome Sequence of Thiostrepton-Producing Streptomyces azureus ATCC 14921.</title>
        <authorList>
            <person name="Sakihara K."/>
            <person name="Maeda J."/>
            <person name="Tashiro K."/>
            <person name="Fujino Y."/>
            <person name="Kuhara S."/>
            <person name="Ohshima T."/>
            <person name="Ogata S."/>
            <person name="Doi K."/>
        </authorList>
    </citation>
    <scope>NUCLEOTIDE SEQUENCE [LARGE SCALE GENOMIC DNA]</scope>
    <source>
        <strain evidence="1">ATCC14921</strain>
    </source>
</reference>
<dbReference type="AlphaFoldDB" id="A0A0K8PTI4"/>
<proteinExistence type="predicted"/>
<keyword evidence="2" id="KW-1185">Reference proteome</keyword>
<protein>
    <submittedName>
        <fullName evidence="1">Uncharacterized protein</fullName>
    </submittedName>
</protein>
<accession>A0A0K8PTI4</accession>
<name>A0A0K8PTI4_STRAJ</name>
<dbReference type="RefSeq" id="WP_059421163.1">
    <property type="nucleotide sequence ID" value="NZ_DF968347.1"/>
</dbReference>
<dbReference type="InterPro" id="IPR045778">
    <property type="entry name" value="DUF6204"/>
</dbReference>
<dbReference type="Pfam" id="PF19707">
    <property type="entry name" value="DUF6204"/>
    <property type="match status" value="1"/>
</dbReference>
<gene>
    <name evidence="1" type="ORF">SAZU_5618</name>
</gene>
<organism evidence="1 2">
    <name type="scientific">Streptomyces azureus</name>
    <dbReference type="NCBI Taxonomy" id="146537"/>
    <lineage>
        <taxon>Bacteria</taxon>
        <taxon>Bacillati</taxon>
        <taxon>Actinomycetota</taxon>
        <taxon>Actinomycetes</taxon>
        <taxon>Kitasatosporales</taxon>
        <taxon>Streptomycetaceae</taxon>
        <taxon>Streptomyces</taxon>
    </lineage>
</organism>
<dbReference type="PATRIC" id="fig|146537.3.peg.5911"/>
<dbReference type="OrthoDB" id="4803789at2"/>
<evidence type="ECO:0000313" key="2">
    <source>
        <dbReference type="Proteomes" id="UP000053859"/>
    </source>
</evidence>
<sequence length="119" mass="13308">MSTRTFRVTVRGVFDGLSAEQRAGLLERAADHDVLRAAFTPEGNLTYDVAVRPAFTFRFLDSGEAEEDILEATERAEEAARAWLDQRGYGYKNLRSAAEDLSQAPLGKRQRREAARKSS</sequence>
<dbReference type="EMBL" id="DF968347">
    <property type="protein sequence ID" value="GAP50759.1"/>
    <property type="molecule type" value="Genomic_DNA"/>
</dbReference>
<dbReference type="Proteomes" id="UP000053859">
    <property type="component" value="Unassembled WGS sequence"/>
</dbReference>
<evidence type="ECO:0000313" key="1">
    <source>
        <dbReference type="EMBL" id="GAP50759.1"/>
    </source>
</evidence>